<comment type="caution">
    <text evidence="1">The sequence shown here is derived from an EMBL/GenBank/DDBJ whole genome shotgun (WGS) entry which is preliminary data.</text>
</comment>
<organism evidence="1 2">
    <name type="scientific">Clostridium symbiosum</name>
    <name type="common">Bacteroides symbiosus</name>
    <dbReference type="NCBI Taxonomy" id="1512"/>
    <lineage>
        <taxon>Bacteria</taxon>
        <taxon>Bacillati</taxon>
        <taxon>Bacillota</taxon>
        <taxon>Clostridia</taxon>
        <taxon>Lachnospirales</taxon>
        <taxon>Lachnospiraceae</taxon>
        <taxon>Otoolea</taxon>
    </lineage>
</organism>
<dbReference type="AlphaFoldDB" id="A0AAW6AS58"/>
<reference evidence="1" key="1">
    <citation type="submission" date="2023-01" db="EMBL/GenBank/DDBJ databases">
        <title>Human gut microbiome strain richness.</title>
        <authorList>
            <person name="Chen-Liaw A."/>
        </authorList>
    </citation>
    <scope>NUCLEOTIDE SEQUENCE</scope>
    <source>
        <strain evidence="1">B1_m1001713B170214d0_201011</strain>
    </source>
</reference>
<sequence>MIDIFCSGGAMCSIQMSFDTMERIMRDDFIKDDDFVPITFYDGVRGAVRKRYINFFCEHAEVE</sequence>
<evidence type="ECO:0000313" key="2">
    <source>
        <dbReference type="Proteomes" id="UP001300871"/>
    </source>
</evidence>
<protein>
    <submittedName>
        <fullName evidence="1">Uncharacterized protein</fullName>
    </submittedName>
</protein>
<dbReference type="Proteomes" id="UP001300871">
    <property type="component" value="Unassembled WGS sequence"/>
</dbReference>
<evidence type="ECO:0000313" key="1">
    <source>
        <dbReference type="EMBL" id="MDB2002319.1"/>
    </source>
</evidence>
<dbReference type="EMBL" id="JAQLGM010000067">
    <property type="protein sequence ID" value="MDB2002319.1"/>
    <property type="molecule type" value="Genomic_DNA"/>
</dbReference>
<name>A0AAW6AS58_CLOSY</name>
<accession>A0AAW6AS58</accession>
<gene>
    <name evidence="1" type="ORF">PM006_19145</name>
</gene>
<dbReference type="RefSeq" id="WP_215629196.1">
    <property type="nucleotide sequence ID" value="NZ_JAQFAI010000024.1"/>
</dbReference>
<proteinExistence type="predicted"/>